<dbReference type="EMBL" id="JADFTS010000007">
    <property type="protein sequence ID" value="KAF9596699.1"/>
    <property type="molecule type" value="Genomic_DNA"/>
</dbReference>
<dbReference type="GO" id="GO:0080044">
    <property type="term" value="F:quercetin 7-O-glucosyltransferase activity"/>
    <property type="evidence" value="ECO:0007669"/>
    <property type="project" value="TreeGrafter"/>
</dbReference>
<reference evidence="4 5" key="1">
    <citation type="submission" date="2020-10" db="EMBL/GenBank/DDBJ databases">
        <title>The Coptis chinensis genome and diversification of protoberbering-type alkaloids.</title>
        <authorList>
            <person name="Wang B."/>
            <person name="Shu S."/>
            <person name="Song C."/>
            <person name="Liu Y."/>
        </authorList>
    </citation>
    <scope>NUCLEOTIDE SEQUENCE [LARGE SCALE GENOMIC DNA]</scope>
    <source>
        <strain evidence="4">HL-2020</strain>
        <tissue evidence="4">Leaf</tissue>
    </source>
</reference>
<evidence type="ECO:0000256" key="1">
    <source>
        <dbReference type="ARBA" id="ARBA00009995"/>
    </source>
</evidence>
<dbReference type="Pfam" id="PF00201">
    <property type="entry name" value="UDPGT"/>
    <property type="match status" value="1"/>
</dbReference>
<organism evidence="4 5">
    <name type="scientific">Coptis chinensis</name>
    <dbReference type="NCBI Taxonomy" id="261450"/>
    <lineage>
        <taxon>Eukaryota</taxon>
        <taxon>Viridiplantae</taxon>
        <taxon>Streptophyta</taxon>
        <taxon>Embryophyta</taxon>
        <taxon>Tracheophyta</taxon>
        <taxon>Spermatophyta</taxon>
        <taxon>Magnoliopsida</taxon>
        <taxon>Ranunculales</taxon>
        <taxon>Ranunculaceae</taxon>
        <taxon>Coptidoideae</taxon>
        <taxon>Coptis</taxon>
    </lineage>
</organism>
<dbReference type="InterPro" id="IPR002213">
    <property type="entry name" value="UDP_glucos_trans"/>
</dbReference>
<dbReference type="FunFam" id="3.40.50.2000:FF:000152">
    <property type="entry name" value="Glycosyltransferase"/>
    <property type="match status" value="1"/>
</dbReference>
<evidence type="ECO:0000256" key="2">
    <source>
        <dbReference type="ARBA" id="ARBA00022676"/>
    </source>
</evidence>
<dbReference type="FunFam" id="3.40.50.2000:FF:000060">
    <property type="entry name" value="Glycosyltransferase"/>
    <property type="match status" value="1"/>
</dbReference>
<feature type="non-terminal residue" evidence="4">
    <location>
        <position position="1"/>
    </location>
</feature>
<dbReference type="PANTHER" id="PTHR11926:SF1494">
    <property type="entry name" value="FLAVONOL 3-O-GLUCOSYLTRANSFERASE UGT76E12-RELATED"/>
    <property type="match status" value="1"/>
</dbReference>
<protein>
    <recommendedName>
        <fullName evidence="6">UDP-glycosyltransferase 87A1</fullName>
    </recommendedName>
</protein>
<keyword evidence="2" id="KW-0328">Glycosyltransferase</keyword>
<dbReference type="SUPFAM" id="SSF53756">
    <property type="entry name" value="UDP-Glycosyltransferase/glycogen phosphorylase"/>
    <property type="match status" value="1"/>
</dbReference>
<dbReference type="AlphaFoldDB" id="A0A835HCA0"/>
<dbReference type="OrthoDB" id="5835829at2759"/>
<accession>A0A835HCA0</accession>
<comment type="similarity">
    <text evidence="1">Belongs to the UDP-glycosyltransferase family.</text>
</comment>
<dbReference type="PANTHER" id="PTHR11926">
    <property type="entry name" value="GLUCOSYL/GLUCURONOSYL TRANSFERASES"/>
    <property type="match status" value="1"/>
</dbReference>
<dbReference type="Gene3D" id="3.40.50.2000">
    <property type="entry name" value="Glycogen Phosphorylase B"/>
    <property type="match status" value="2"/>
</dbReference>
<evidence type="ECO:0000256" key="3">
    <source>
        <dbReference type="ARBA" id="ARBA00022679"/>
    </source>
</evidence>
<dbReference type="Proteomes" id="UP000631114">
    <property type="component" value="Unassembled WGS sequence"/>
</dbReference>
<gene>
    <name evidence="4" type="ORF">IFM89_012898</name>
</gene>
<name>A0A835HCA0_9MAGN</name>
<dbReference type="GO" id="GO:0080043">
    <property type="term" value="F:quercetin 3-O-glucosyltransferase activity"/>
    <property type="evidence" value="ECO:0007669"/>
    <property type="project" value="TreeGrafter"/>
</dbReference>
<comment type="caution">
    <text evidence="4">The sequence shown here is derived from an EMBL/GenBank/DDBJ whole genome shotgun (WGS) entry which is preliminary data.</text>
</comment>
<keyword evidence="3" id="KW-0808">Transferase</keyword>
<sequence>QRPDSVCSDFGNMNMNDISTSATCCHVVAMPYPGRGHINPMMNLCKLLVSKNTNITVTFIVTEEWLGFIGSTPKPPSITFQSIPNVIPSELVRAANFPEFVRSVYTKMEEPVERVLDRLEMPVSAIIADTYVPWAVSLGNRKNIPLASLWTMSPSVLTVLYYFDLLKQNGHFPVDISERGKEVVDYIPGISSTSLADLPTFFSGIGKQVLGAALEVISLMQKAQCVLFTSFYELECQVIDNLKATLPFPVYSVGPLIPHTTLDPTPSSNNDYVKWLNSQPERSVLYISLGSFLSVSKEQMDEIVKGIRSSGVKYLWVGRGETSSIQEACGEMGLVVPWCDQLRVLSHPSVGGFWTHCGWNSTLEGIYAGVPMLTFPIFWDQVTDRKLIVDDWKVGMKVKDVASEKLVDSEEICMIVRRFMDLNGDSSKEMRRRSSELKEACSQALSKGGSSEADLDAFIQNFLKCH</sequence>
<evidence type="ECO:0008006" key="6">
    <source>
        <dbReference type="Google" id="ProtNLM"/>
    </source>
</evidence>
<evidence type="ECO:0000313" key="5">
    <source>
        <dbReference type="Proteomes" id="UP000631114"/>
    </source>
</evidence>
<evidence type="ECO:0000313" key="4">
    <source>
        <dbReference type="EMBL" id="KAF9596699.1"/>
    </source>
</evidence>
<keyword evidence="5" id="KW-1185">Reference proteome</keyword>
<proteinExistence type="inferred from homology"/>
<dbReference type="CDD" id="cd03784">
    <property type="entry name" value="GT1_Gtf-like"/>
    <property type="match status" value="1"/>
</dbReference>